<keyword evidence="5" id="KW-1185">Reference proteome</keyword>
<keyword evidence="2" id="KW-0862">Zinc</keyword>
<dbReference type="Proteomes" id="UP000765509">
    <property type="component" value="Unassembled WGS sequence"/>
</dbReference>
<dbReference type="GO" id="GO:0006397">
    <property type="term" value="P:mRNA processing"/>
    <property type="evidence" value="ECO:0007669"/>
    <property type="project" value="UniProtKB-KW"/>
</dbReference>
<proteinExistence type="predicted"/>
<dbReference type="GO" id="GO:0008270">
    <property type="term" value="F:zinc ion binding"/>
    <property type="evidence" value="ECO:0007669"/>
    <property type="project" value="UniProtKB-KW"/>
</dbReference>
<dbReference type="InterPro" id="IPR036875">
    <property type="entry name" value="Znf_CCHC_sf"/>
</dbReference>
<reference evidence="4" key="1">
    <citation type="submission" date="2021-03" db="EMBL/GenBank/DDBJ databases">
        <title>Draft genome sequence of rust myrtle Austropuccinia psidii MF-1, a brazilian biotype.</title>
        <authorList>
            <person name="Quecine M.C."/>
            <person name="Pachon D.M.R."/>
            <person name="Bonatelli M.L."/>
            <person name="Correr F.H."/>
            <person name="Franceschini L.M."/>
            <person name="Leite T.F."/>
            <person name="Margarido G.R.A."/>
            <person name="Almeida C.A."/>
            <person name="Ferrarezi J.A."/>
            <person name="Labate C.A."/>
        </authorList>
    </citation>
    <scope>NUCLEOTIDE SEQUENCE</scope>
    <source>
        <strain evidence="4">MF-1</strain>
    </source>
</reference>
<dbReference type="InterPro" id="IPR001878">
    <property type="entry name" value="Znf_CCHC"/>
</dbReference>
<feature type="domain" description="CCHC-type" evidence="3">
    <location>
        <begin position="62"/>
        <end position="77"/>
    </location>
</feature>
<evidence type="ECO:0000256" key="2">
    <source>
        <dbReference type="PROSITE-ProRule" id="PRU00047"/>
    </source>
</evidence>
<dbReference type="SUPFAM" id="SSF57756">
    <property type="entry name" value="Retrovirus zinc finger-like domains"/>
    <property type="match status" value="1"/>
</dbReference>
<evidence type="ECO:0000313" key="4">
    <source>
        <dbReference type="EMBL" id="MBW0487967.1"/>
    </source>
</evidence>
<keyword evidence="2" id="KW-0479">Metal-binding</keyword>
<accession>A0A9Q3CT38</accession>
<gene>
    <name evidence="4" type="ORF">O181_027682</name>
</gene>
<comment type="caution">
    <text evidence="4">The sequence shown here is derived from an EMBL/GenBank/DDBJ whole genome shotgun (WGS) entry which is preliminary data.</text>
</comment>
<dbReference type="PROSITE" id="PS50158">
    <property type="entry name" value="ZF_CCHC"/>
    <property type="match status" value="1"/>
</dbReference>
<dbReference type="OrthoDB" id="2507554at2759"/>
<evidence type="ECO:0000259" key="3">
    <source>
        <dbReference type="PROSITE" id="PS50158"/>
    </source>
</evidence>
<keyword evidence="2" id="KW-0863">Zinc-finger</keyword>
<dbReference type="EMBL" id="AVOT02009374">
    <property type="protein sequence ID" value="MBW0487967.1"/>
    <property type="molecule type" value="Genomic_DNA"/>
</dbReference>
<sequence>MRNDGARLWDSLDHKKPFLLHYHYIICYHLFCNSLLKYTHILSPSTRSEAWATQWLSPKHPCVHCWEWGHWAQDCPRKRAGKPAAEDPGIKQPDFKLRKSQHVSHPALAGMEVNDQCNGDVAAIAKPPANDALVLLYSGATHHVTNN</sequence>
<organism evidence="4 5">
    <name type="scientific">Austropuccinia psidii MF-1</name>
    <dbReference type="NCBI Taxonomy" id="1389203"/>
    <lineage>
        <taxon>Eukaryota</taxon>
        <taxon>Fungi</taxon>
        <taxon>Dikarya</taxon>
        <taxon>Basidiomycota</taxon>
        <taxon>Pucciniomycotina</taxon>
        <taxon>Pucciniomycetes</taxon>
        <taxon>Pucciniales</taxon>
        <taxon>Sphaerophragmiaceae</taxon>
        <taxon>Austropuccinia</taxon>
    </lineage>
</organism>
<keyword evidence="1" id="KW-0507">mRNA processing</keyword>
<name>A0A9Q3CT38_9BASI</name>
<dbReference type="AlphaFoldDB" id="A0A9Q3CT38"/>
<protein>
    <recommendedName>
        <fullName evidence="3">CCHC-type domain-containing protein</fullName>
    </recommendedName>
</protein>
<dbReference type="GO" id="GO:0003676">
    <property type="term" value="F:nucleic acid binding"/>
    <property type="evidence" value="ECO:0007669"/>
    <property type="project" value="InterPro"/>
</dbReference>
<evidence type="ECO:0000313" key="5">
    <source>
        <dbReference type="Proteomes" id="UP000765509"/>
    </source>
</evidence>
<evidence type="ECO:0000256" key="1">
    <source>
        <dbReference type="ARBA" id="ARBA00022664"/>
    </source>
</evidence>
<dbReference type="Gene3D" id="4.10.60.10">
    <property type="entry name" value="Zinc finger, CCHC-type"/>
    <property type="match status" value="1"/>
</dbReference>